<comment type="pathway">
    <text evidence="2">Sphingolipid metabolism.</text>
</comment>
<reference evidence="23 24" key="1">
    <citation type="journal article" date="2016" name="Mol. Biol. Evol.">
        <title>Comparative Genomics of Early-Diverging Mushroom-Forming Fungi Provides Insights into the Origins of Lignocellulose Decay Capabilities.</title>
        <authorList>
            <person name="Nagy L.G."/>
            <person name="Riley R."/>
            <person name="Tritt A."/>
            <person name="Adam C."/>
            <person name="Daum C."/>
            <person name="Floudas D."/>
            <person name="Sun H."/>
            <person name="Yadav J.S."/>
            <person name="Pangilinan J."/>
            <person name="Larsson K.H."/>
            <person name="Matsuura K."/>
            <person name="Barry K."/>
            <person name="Labutti K."/>
            <person name="Kuo R."/>
            <person name="Ohm R.A."/>
            <person name="Bhattacharya S.S."/>
            <person name="Shirouzu T."/>
            <person name="Yoshinaga Y."/>
            <person name="Martin F.M."/>
            <person name="Grigoriev I.V."/>
            <person name="Hibbett D.S."/>
        </authorList>
    </citation>
    <scope>NUCLEOTIDE SEQUENCE [LARGE SCALE GENOMIC DNA]</scope>
    <source>
        <strain evidence="23 24">HHB12733</strain>
    </source>
</reference>
<dbReference type="GO" id="GO:0080132">
    <property type="term" value="F:fatty acid 2-hydroxylase activity"/>
    <property type="evidence" value="ECO:0007669"/>
    <property type="project" value="InterPro"/>
</dbReference>
<keyword evidence="11 19" id="KW-0862">Zinc</keyword>
<dbReference type="EC" id="1.-.-.-" evidence="18"/>
<feature type="domain" description="Cytochrome b5 heme-binding" evidence="22">
    <location>
        <begin position="10"/>
        <end position="89"/>
    </location>
</feature>
<evidence type="ECO:0000256" key="15">
    <source>
        <dbReference type="ARBA" id="ARBA00023098"/>
    </source>
</evidence>
<feature type="binding site" evidence="19">
    <location>
        <position position="270"/>
    </location>
    <ligand>
        <name>Zn(2+)</name>
        <dbReference type="ChEBI" id="CHEBI:29105"/>
        <label>1</label>
    </ligand>
</feature>
<keyword evidence="17 18" id="KW-0275">Fatty acid biosynthesis</keyword>
<dbReference type="GO" id="GO:0005789">
    <property type="term" value="C:endoplasmic reticulum membrane"/>
    <property type="evidence" value="ECO:0007669"/>
    <property type="project" value="UniProtKB-SubCell"/>
</dbReference>
<organism evidence="23 24">
    <name type="scientific">Calocera cornea HHB12733</name>
    <dbReference type="NCBI Taxonomy" id="1353952"/>
    <lineage>
        <taxon>Eukaryota</taxon>
        <taxon>Fungi</taxon>
        <taxon>Dikarya</taxon>
        <taxon>Basidiomycota</taxon>
        <taxon>Agaricomycotina</taxon>
        <taxon>Dacrymycetes</taxon>
        <taxon>Dacrymycetales</taxon>
        <taxon>Dacrymycetaceae</taxon>
        <taxon>Calocera</taxon>
    </lineage>
</organism>
<evidence type="ECO:0000256" key="14">
    <source>
        <dbReference type="ARBA" id="ARBA00023004"/>
    </source>
</evidence>
<evidence type="ECO:0000256" key="2">
    <source>
        <dbReference type="ARBA" id="ARBA00004991"/>
    </source>
</evidence>
<evidence type="ECO:0000256" key="6">
    <source>
        <dbReference type="ARBA" id="ARBA00022617"/>
    </source>
</evidence>
<evidence type="ECO:0000256" key="7">
    <source>
        <dbReference type="ARBA" id="ARBA00022692"/>
    </source>
</evidence>
<keyword evidence="5 18" id="KW-0444">Lipid biosynthesis</keyword>
<feature type="binding site" description="axial binding residue" evidence="20">
    <location>
        <position position="45"/>
    </location>
    <ligand>
        <name>heme</name>
        <dbReference type="ChEBI" id="CHEBI:30413"/>
    </ligand>
    <ligandPart>
        <name>Fe</name>
        <dbReference type="ChEBI" id="CHEBI:18248"/>
    </ligandPart>
</feature>
<evidence type="ECO:0000256" key="11">
    <source>
        <dbReference type="ARBA" id="ARBA00022833"/>
    </source>
</evidence>
<comment type="function">
    <text evidence="18">Ceramide hydroxylase involved in the hydroxylation of sphingolipid-associated very long chain fatty acids. Postulated to hydroxylate the very long chain fatty acid of dihydroceramides and phytoceramides at C-2.</text>
</comment>
<dbReference type="InterPro" id="IPR036400">
    <property type="entry name" value="Cyt_B5-like_heme/steroid_sf"/>
</dbReference>
<feature type="binding site" evidence="19">
    <location>
        <position position="348"/>
    </location>
    <ligand>
        <name>Zn(2+)</name>
        <dbReference type="ChEBI" id="CHEBI:29105"/>
        <label>1</label>
    </ligand>
</feature>
<dbReference type="GO" id="GO:0006633">
    <property type="term" value="P:fatty acid biosynthetic process"/>
    <property type="evidence" value="ECO:0007669"/>
    <property type="project" value="UniProtKB-KW"/>
</dbReference>
<dbReference type="SUPFAM" id="SSF55856">
    <property type="entry name" value="Cytochrome b5-like heme/steroid binding domain"/>
    <property type="match status" value="1"/>
</dbReference>
<dbReference type="InterPro" id="IPR018506">
    <property type="entry name" value="Cyt_B5_heme-BS"/>
</dbReference>
<comment type="pathway">
    <text evidence="3">Lipid metabolism.</text>
</comment>
<dbReference type="InterPro" id="IPR001199">
    <property type="entry name" value="Cyt_B5-like_heme/steroid-bd"/>
</dbReference>
<dbReference type="Pfam" id="PF04116">
    <property type="entry name" value="FA_hydroxylase"/>
    <property type="match status" value="1"/>
</dbReference>
<dbReference type="AlphaFoldDB" id="A0A165F636"/>
<feature type="binding site" evidence="19">
    <location>
        <position position="271"/>
    </location>
    <ligand>
        <name>Zn(2+)</name>
        <dbReference type="ChEBI" id="CHEBI:29105"/>
        <label>2</label>
    </ligand>
</feature>
<feature type="binding site" description="axial binding residue" evidence="20">
    <location>
        <position position="72"/>
    </location>
    <ligand>
        <name>heme</name>
        <dbReference type="ChEBI" id="CHEBI:30413"/>
    </ligand>
    <ligandPart>
        <name>Fe</name>
        <dbReference type="ChEBI" id="CHEBI:18248"/>
    </ligandPart>
</feature>
<comment type="cofactor">
    <cofactor evidence="18 19">
        <name>Zn(2+)</name>
        <dbReference type="ChEBI" id="CHEBI:29105"/>
    </cofactor>
    <text evidence="18 19">Binds 2 Zn(2+) ions per subunit that likely form a catalytic dimetal center.</text>
</comment>
<feature type="binding site" evidence="19">
    <location>
        <position position="325"/>
    </location>
    <ligand>
        <name>Zn(2+)</name>
        <dbReference type="ChEBI" id="CHEBI:29105"/>
        <label>1</label>
    </ligand>
</feature>
<evidence type="ECO:0000256" key="4">
    <source>
        <dbReference type="ARBA" id="ARBA00005747"/>
    </source>
</evidence>
<dbReference type="FunFam" id="3.10.120.10:FF:000007">
    <property type="entry name" value="Sulfite oxidase, mitochondrial"/>
    <property type="match status" value="1"/>
</dbReference>
<evidence type="ECO:0000313" key="23">
    <source>
        <dbReference type="EMBL" id="KZT56264.1"/>
    </source>
</evidence>
<feature type="binding site" evidence="19">
    <location>
        <position position="243"/>
    </location>
    <ligand>
        <name>Zn(2+)</name>
        <dbReference type="ChEBI" id="CHEBI:29105"/>
        <label>1</label>
    </ligand>
</feature>
<accession>A0A165F636</accession>
<dbReference type="PANTHER" id="PTHR12863:SF1">
    <property type="entry name" value="FATTY ACID 2-HYDROXYLASE"/>
    <property type="match status" value="1"/>
</dbReference>
<dbReference type="PRINTS" id="PR00363">
    <property type="entry name" value="CYTOCHROMEB5"/>
</dbReference>
<dbReference type="Proteomes" id="UP000076842">
    <property type="component" value="Unassembled WGS sequence"/>
</dbReference>
<dbReference type="SMART" id="SM01117">
    <property type="entry name" value="Cyt-b5"/>
    <property type="match status" value="1"/>
</dbReference>
<evidence type="ECO:0000256" key="17">
    <source>
        <dbReference type="ARBA" id="ARBA00023160"/>
    </source>
</evidence>
<keyword evidence="8 18" id="KW-0479">Metal-binding</keyword>
<name>A0A165F636_9BASI</name>
<dbReference type="PROSITE" id="PS50255">
    <property type="entry name" value="CYTOCHROME_B5_2"/>
    <property type="match status" value="1"/>
</dbReference>
<evidence type="ECO:0000256" key="9">
    <source>
        <dbReference type="ARBA" id="ARBA00022824"/>
    </source>
</evidence>
<keyword evidence="12 21" id="KW-1133">Transmembrane helix</keyword>
<gene>
    <name evidence="23" type="ORF">CALCODRAFT_484061</name>
</gene>
<comment type="similarity">
    <text evidence="4 18">Belongs to the sterol desaturase family. SCS7 subfamily.</text>
</comment>
<protein>
    <recommendedName>
        <fullName evidence="18">Ceramide very long chain fatty acid hydroxylase</fullName>
        <ecNumber evidence="18">1.-.-.-</ecNumber>
    </recommendedName>
</protein>
<dbReference type="InterPro" id="IPR006694">
    <property type="entry name" value="Fatty_acid_hydroxylase"/>
</dbReference>
<dbReference type="STRING" id="1353952.A0A165F636"/>
<evidence type="ECO:0000256" key="10">
    <source>
        <dbReference type="ARBA" id="ARBA00022832"/>
    </source>
</evidence>
<dbReference type="PROSITE" id="PS00191">
    <property type="entry name" value="CYTOCHROME_B5_1"/>
    <property type="match status" value="1"/>
</dbReference>
<evidence type="ECO:0000256" key="3">
    <source>
        <dbReference type="ARBA" id="ARBA00005189"/>
    </source>
</evidence>
<evidence type="ECO:0000259" key="22">
    <source>
        <dbReference type="PROSITE" id="PS50255"/>
    </source>
</evidence>
<dbReference type="InterPro" id="IPR014430">
    <property type="entry name" value="Scs7"/>
</dbReference>
<feature type="transmembrane region" description="Helical" evidence="21">
    <location>
        <begin position="163"/>
        <end position="187"/>
    </location>
</feature>
<dbReference type="OrthoDB" id="2204368at2759"/>
<comment type="subcellular location">
    <subcellularLocation>
        <location evidence="1">Endoplasmic reticulum membrane</location>
        <topology evidence="1">Multi-pass membrane protein</topology>
    </subcellularLocation>
</comment>
<evidence type="ECO:0000256" key="16">
    <source>
        <dbReference type="ARBA" id="ARBA00023136"/>
    </source>
</evidence>
<keyword evidence="10 18" id="KW-0276">Fatty acid metabolism</keyword>
<feature type="binding site" evidence="19">
    <location>
        <position position="347"/>
    </location>
    <ligand>
        <name>Zn(2+)</name>
        <dbReference type="ChEBI" id="CHEBI:29105"/>
        <label>1</label>
    </ligand>
</feature>
<evidence type="ECO:0000256" key="20">
    <source>
        <dbReference type="PIRSR" id="PIRSR005149-50"/>
    </source>
</evidence>
<keyword evidence="6 20" id="KW-0349">Heme</keyword>
<comment type="cofactor">
    <cofactor evidence="20">
        <name>Fe cation</name>
        <dbReference type="ChEBI" id="CHEBI:24875"/>
    </cofactor>
</comment>
<feature type="binding site" evidence="19">
    <location>
        <position position="344"/>
    </location>
    <ligand>
        <name>Zn(2+)</name>
        <dbReference type="ChEBI" id="CHEBI:29105"/>
        <label>1</label>
    </ligand>
</feature>
<keyword evidence="9 18" id="KW-0256">Endoplasmic reticulum</keyword>
<sequence length="373" mass="42831">MSSFSNKARARIYTAQDVLVHSTSSDCWVSRAGKVYDVSSFVYDHPGGEELLLRFAGKDLGDAMDDAEEHVHSDSAYAMLDEFCIGRLGTDAAVVSEDWIPEDDFHPEETDTMDDYAKTQFLDLGKPMLAQVWFSNFSKSFYLQQVHQPRHLSQSARMFKWDILEMLTLTPWYVVPMIWLPIAAYLLRLSIAQFSDPTAYYWPSPAVFAASEPKLTWLPAPLKTLLCFFAGNLVWTILEYCFHRFIFHVDSLLPDHPIALTVHFTMHGVHHYLPMDRLRLVMPPALFIMLSFPFTRLAYYLFPVAIANGVIAGSFAFYVLYDTMHYALHHSRLPAYVAEMKKYHLAHHYKNFELGFGVTSKMWDYVFGTVLGV</sequence>
<evidence type="ECO:0000256" key="1">
    <source>
        <dbReference type="ARBA" id="ARBA00004477"/>
    </source>
</evidence>
<evidence type="ECO:0000256" key="5">
    <source>
        <dbReference type="ARBA" id="ARBA00022516"/>
    </source>
</evidence>
<dbReference type="GO" id="GO:0020037">
    <property type="term" value="F:heme binding"/>
    <property type="evidence" value="ECO:0007669"/>
    <property type="project" value="InterPro"/>
</dbReference>
<evidence type="ECO:0000256" key="12">
    <source>
        <dbReference type="ARBA" id="ARBA00022989"/>
    </source>
</evidence>
<dbReference type="EMBL" id="KV423980">
    <property type="protein sequence ID" value="KZT56264.1"/>
    <property type="molecule type" value="Genomic_DNA"/>
</dbReference>
<dbReference type="FunCoup" id="A0A165F636">
    <property type="interactions" value="100"/>
</dbReference>
<keyword evidence="15 18" id="KW-0443">Lipid metabolism</keyword>
<feature type="binding site" evidence="19">
    <location>
        <position position="267"/>
    </location>
    <ligand>
        <name>Zn(2+)</name>
        <dbReference type="ChEBI" id="CHEBI:29105"/>
        <label>1</label>
    </ligand>
</feature>
<evidence type="ECO:0000313" key="24">
    <source>
        <dbReference type="Proteomes" id="UP000076842"/>
    </source>
</evidence>
<keyword evidence="14 18" id="KW-0408">Iron</keyword>
<keyword evidence="16 18" id="KW-0472">Membrane</keyword>
<evidence type="ECO:0000256" key="18">
    <source>
        <dbReference type="PIRNR" id="PIRNR005149"/>
    </source>
</evidence>
<evidence type="ECO:0000256" key="8">
    <source>
        <dbReference type="ARBA" id="ARBA00022723"/>
    </source>
</evidence>
<feature type="transmembrane region" description="Helical" evidence="21">
    <location>
        <begin position="222"/>
        <end position="242"/>
    </location>
</feature>
<proteinExistence type="inferred from homology"/>
<keyword evidence="7 21" id="KW-0812">Transmembrane</keyword>
<dbReference type="PIRSF" id="PIRSF005149">
    <property type="entry name" value="IPC-B_HD"/>
    <property type="match status" value="1"/>
</dbReference>
<feature type="binding site" evidence="19">
    <location>
        <position position="248"/>
    </location>
    <ligand>
        <name>Zn(2+)</name>
        <dbReference type="ChEBI" id="CHEBI:29105"/>
        <label>1</label>
    </ligand>
</feature>
<evidence type="ECO:0000256" key="13">
    <source>
        <dbReference type="ARBA" id="ARBA00023002"/>
    </source>
</evidence>
<keyword evidence="24" id="KW-1185">Reference proteome</keyword>
<feature type="binding site" evidence="19">
    <location>
        <position position="329"/>
    </location>
    <ligand>
        <name>Zn(2+)</name>
        <dbReference type="ChEBI" id="CHEBI:29105"/>
        <label>1</label>
    </ligand>
</feature>
<keyword evidence="13 18" id="KW-0560">Oxidoreductase</keyword>
<dbReference type="Pfam" id="PF00173">
    <property type="entry name" value="Cyt-b5"/>
    <property type="match status" value="1"/>
</dbReference>
<dbReference type="InParanoid" id="A0A165F636"/>
<dbReference type="Gene3D" id="3.10.120.10">
    <property type="entry name" value="Cytochrome b5-like heme/steroid binding domain"/>
    <property type="match status" value="1"/>
</dbReference>
<feature type="transmembrane region" description="Helical" evidence="21">
    <location>
        <begin position="300"/>
        <end position="321"/>
    </location>
</feature>
<dbReference type="PANTHER" id="PTHR12863">
    <property type="entry name" value="FATTY ACID HYDROXYLASE"/>
    <property type="match status" value="1"/>
</dbReference>
<evidence type="ECO:0000256" key="19">
    <source>
        <dbReference type="PIRSR" id="PIRSR005149-1"/>
    </source>
</evidence>
<dbReference type="GO" id="GO:0005506">
    <property type="term" value="F:iron ion binding"/>
    <property type="evidence" value="ECO:0007669"/>
    <property type="project" value="UniProtKB-UniRule"/>
</dbReference>
<evidence type="ECO:0000256" key="21">
    <source>
        <dbReference type="SAM" id="Phobius"/>
    </source>
</evidence>